<gene>
    <name evidence="1" type="ORF">RIF25_00990</name>
</gene>
<dbReference type="InterPro" id="IPR005288">
    <property type="entry name" value="NadB"/>
</dbReference>
<keyword evidence="2" id="KW-1185">Reference proteome</keyword>
<dbReference type="SUPFAM" id="SSF51905">
    <property type="entry name" value="FAD/NAD(P)-binding domain"/>
    <property type="match status" value="1"/>
</dbReference>
<reference evidence="2" key="1">
    <citation type="submission" date="2023-07" db="EMBL/GenBank/DDBJ databases">
        <authorList>
            <person name="Luz R."/>
            <person name="Cordeiro R."/>
            <person name="Fonseca A."/>
            <person name="Goncalves V."/>
        </authorList>
    </citation>
    <scope>NUCLEOTIDE SEQUENCE [LARGE SCALE GENOMIC DNA]</scope>
    <source>
        <strain evidence="2">BACA0444</strain>
    </source>
</reference>
<organism evidence="1 2">
    <name type="scientific">Pseudocalidococcus azoricus BACA0444</name>
    <dbReference type="NCBI Taxonomy" id="2918990"/>
    <lineage>
        <taxon>Bacteria</taxon>
        <taxon>Bacillati</taxon>
        <taxon>Cyanobacteriota</taxon>
        <taxon>Cyanophyceae</taxon>
        <taxon>Acaryochloridales</taxon>
        <taxon>Thermosynechococcaceae</taxon>
        <taxon>Pseudocalidococcus</taxon>
        <taxon>Pseudocalidococcus azoricus</taxon>
    </lineage>
</organism>
<dbReference type="InterPro" id="IPR036188">
    <property type="entry name" value="FAD/NAD-bd_sf"/>
</dbReference>
<name>A0AAE4FPM7_9CYAN</name>
<sequence length="597" mass="65480">MQHLTTQVLVVGGGTGGTAAAIQAARAGVEVILVSEFNWLGGMLTAAGVAAPDGNELAAWQTGLWGAFIREVQNRQFVDQAWVSFFTYRPAVGAQIFAEWVAALPNLRWISGYIPQTVNRVGHRIVGVEFAPADRYQLPQPQNQLPPLNIQAQITIDGTELGDLLALGDIPHRWGWDWRESWSEPSAPPLPNPITATYPVQAPTWVVMLQDYGENKTAPAIAPSPLWDEAKFRGAWAGYAPDYFLNYGRLPGNQFMLNWPQNGNDYGVNLNRLIASPAAREEFFRESLWHSQDFAHYIQLHLGQRYGLARDVFPLDQPTLGGCEFALYPYFRESRRLIGITTVTEFGILPQGQVAPLPVNEQGQITSVAVGNYPNDHHYPGFEFKLAPKSICWGGRWTGTPFTIPLGALIPAGMDGFICCDKNISVSHIANGATRLQPLVLNIGQAAGMAAALAIKTKTSLAELKIEQLQWALLKDPQAPAAIIPFYNLPPDHPEWFIAQLNVLRHAAPYPPSGYAPLSVPPPPPHLSQIPSLTGIITQADSQTYQLTDASAQAWALVTLQAEIEQQLKTLHLGQVVTVWGTPNLSGKWIRVVALET</sequence>
<dbReference type="PANTHER" id="PTHR42716:SF3">
    <property type="entry name" value="SLL1913 PROTEIN"/>
    <property type="match status" value="1"/>
</dbReference>
<dbReference type="EMBL" id="JAVMIP010000001">
    <property type="protein sequence ID" value="MDS3859373.1"/>
    <property type="molecule type" value="Genomic_DNA"/>
</dbReference>
<proteinExistence type="predicted"/>
<evidence type="ECO:0000313" key="2">
    <source>
        <dbReference type="Proteomes" id="UP001268256"/>
    </source>
</evidence>
<dbReference type="GO" id="GO:0009435">
    <property type="term" value="P:NAD+ biosynthetic process"/>
    <property type="evidence" value="ECO:0007669"/>
    <property type="project" value="InterPro"/>
</dbReference>
<dbReference type="PANTHER" id="PTHR42716">
    <property type="entry name" value="L-ASPARTATE OXIDASE"/>
    <property type="match status" value="1"/>
</dbReference>
<protein>
    <submittedName>
        <fullName evidence="1">FAD-dependent oxidoreductase</fullName>
    </submittedName>
</protein>
<dbReference type="PRINTS" id="PR00368">
    <property type="entry name" value="FADPNR"/>
</dbReference>
<comment type="caution">
    <text evidence="1">The sequence shown here is derived from an EMBL/GenBank/DDBJ whole genome shotgun (WGS) entry which is preliminary data.</text>
</comment>
<dbReference type="RefSeq" id="WP_322876703.1">
    <property type="nucleotide sequence ID" value="NZ_JAVMIP010000001.1"/>
</dbReference>
<dbReference type="GO" id="GO:0008734">
    <property type="term" value="F:L-aspartate oxidase activity"/>
    <property type="evidence" value="ECO:0007669"/>
    <property type="project" value="InterPro"/>
</dbReference>
<dbReference type="Proteomes" id="UP001268256">
    <property type="component" value="Unassembled WGS sequence"/>
</dbReference>
<accession>A0AAE4FPM7</accession>
<dbReference type="AlphaFoldDB" id="A0AAE4FPM7"/>
<dbReference type="Gene3D" id="3.50.50.60">
    <property type="entry name" value="FAD/NAD(P)-binding domain"/>
    <property type="match status" value="1"/>
</dbReference>
<evidence type="ECO:0000313" key="1">
    <source>
        <dbReference type="EMBL" id="MDS3859373.1"/>
    </source>
</evidence>
<dbReference type="Pfam" id="PF12831">
    <property type="entry name" value="FAD_oxidored"/>
    <property type="match status" value="1"/>
</dbReference>